<sequence>MKLPRRIAILDNIAGAALGLVVSGLALTVAALALRVMPRATNQVALGSTDGPALGMIRGEIGSSTPVPIFLRMAPFFTRLMAPWFPGGLPPILNSVPEG</sequence>
<reference evidence="2" key="1">
    <citation type="submission" date="2020-02" db="EMBL/GenBank/DDBJ databases">
        <authorList>
            <person name="Meier V. D."/>
        </authorList>
    </citation>
    <scope>NUCLEOTIDE SEQUENCE</scope>
    <source>
        <strain evidence="2">AVDCRST_MAG73</strain>
    </source>
</reference>
<proteinExistence type="predicted"/>
<feature type="transmembrane region" description="Helical" evidence="1">
    <location>
        <begin position="12"/>
        <end position="34"/>
    </location>
</feature>
<dbReference type="AlphaFoldDB" id="A0A6J4URY5"/>
<keyword evidence="1" id="KW-0472">Membrane</keyword>
<evidence type="ECO:0000256" key="1">
    <source>
        <dbReference type="SAM" id="Phobius"/>
    </source>
</evidence>
<evidence type="ECO:0000313" key="2">
    <source>
        <dbReference type="EMBL" id="CAA9557355.1"/>
    </source>
</evidence>
<keyword evidence="1" id="KW-1133">Transmembrane helix</keyword>
<accession>A0A6J4URY5</accession>
<protein>
    <submittedName>
        <fullName evidence="2">Uncharacterized protein</fullName>
    </submittedName>
</protein>
<name>A0A6J4URY5_9BACT</name>
<dbReference type="EMBL" id="CADCWE010000225">
    <property type="protein sequence ID" value="CAA9557355.1"/>
    <property type="molecule type" value="Genomic_DNA"/>
</dbReference>
<gene>
    <name evidence="2" type="ORF">AVDCRST_MAG73-3410</name>
</gene>
<keyword evidence="1" id="KW-0812">Transmembrane</keyword>
<organism evidence="2">
    <name type="scientific">uncultured Thermomicrobiales bacterium</name>
    <dbReference type="NCBI Taxonomy" id="1645740"/>
    <lineage>
        <taxon>Bacteria</taxon>
        <taxon>Pseudomonadati</taxon>
        <taxon>Thermomicrobiota</taxon>
        <taxon>Thermomicrobia</taxon>
        <taxon>Thermomicrobiales</taxon>
        <taxon>environmental samples</taxon>
    </lineage>
</organism>